<accession>A0A317QMF8</accession>
<reference evidence="2" key="1">
    <citation type="submission" date="2018-05" db="EMBL/GenBank/DDBJ databases">
        <authorList>
            <person name="Klenk H.-P."/>
            <person name="Huntemann M."/>
            <person name="Clum A."/>
            <person name="Pillay M."/>
            <person name="Palaniappan K."/>
            <person name="Varghese N."/>
            <person name="Mikhailova N."/>
            <person name="Stamatis D."/>
            <person name="Reddy T."/>
            <person name="Daum C."/>
            <person name="Shapiro N."/>
            <person name="Ivanova N."/>
            <person name="Kyrpides N."/>
            <person name="Woyke T."/>
        </authorList>
    </citation>
    <scope>NUCLEOTIDE SEQUENCE [LARGE SCALE GENOMIC DNA]</scope>
    <source>
        <strain evidence="2">DSM 45417</strain>
    </source>
</reference>
<dbReference type="Proteomes" id="UP000246661">
    <property type="component" value="Unassembled WGS sequence"/>
</dbReference>
<organism evidence="1 2">
    <name type="scientific">Geodermatophilus normandii</name>
    <dbReference type="NCBI Taxonomy" id="1137989"/>
    <lineage>
        <taxon>Bacteria</taxon>
        <taxon>Bacillati</taxon>
        <taxon>Actinomycetota</taxon>
        <taxon>Actinomycetes</taxon>
        <taxon>Geodermatophilales</taxon>
        <taxon>Geodermatophilaceae</taxon>
        <taxon>Geodermatophilus</taxon>
    </lineage>
</organism>
<comment type="caution">
    <text evidence="1">The sequence shown here is derived from an EMBL/GenBank/DDBJ whole genome shotgun (WGS) entry which is preliminary data.</text>
</comment>
<proteinExistence type="predicted"/>
<evidence type="ECO:0000313" key="2">
    <source>
        <dbReference type="Proteomes" id="UP000246661"/>
    </source>
</evidence>
<sequence length="48" mass="5088">MAVGLVLVRVVVLVLGGTLRLDVTRHAGTHCLRDVDPESDDHGHALSS</sequence>
<gene>
    <name evidence="1" type="ORF">JD79_03093</name>
</gene>
<dbReference type="EMBL" id="QGTX01000001">
    <property type="protein sequence ID" value="PWW23916.1"/>
    <property type="molecule type" value="Genomic_DNA"/>
</dbReference>
<keyword evidence="2" id="KW-1185">Reference proteome</keyword>
<dbReference type="AlphaFoldDB" id="A0A317QMF8"/>
<evidence type="ECO:0000313" key="1">
    <source>
        <dbReference type="EMBL" id="PWW23916.1"/>
    </source>
</evidence>
<dbReference type="RefSeq" id="WP_170149225.1">
    <property type="nucleotide sequence ID" value="NZ_QGTX01000001.1"/>
</dbReference>
<name>A0A317QMF8_9ACTN</name>
<protein>
    <submittedName>
        <fullName evidence="1">Uncharacterized protein</fullName>
    </submittedName>
</protein>